<reference evidence="1 2" key="1">
    <citation type="submission" date="2015-04" db="EMBL/GenBank/DDBJ databases">
        <title>Complete genome sequence of Schizopora paradoxa KUC8140, a cosmopolitan wood degrader in East Asia.</title>
        <authorList>
            <consortium name="DOE Joint Genome Institute"/>
            <person name="Min B."/>
            <person name="Park H."/>
            <person name="Jang Y."/>
            <person name="Kim J.-J."/>
            <person name="Kim K.H."/>
            <person name="Pangilinan J."/>
            <person name="Lipzen A."/>
            <person name="Riley R."/>
            <person name="Grigoriev I.V."/>
            <person name="Spatafora J.W."/>
            <person name="Choi I.-G."/>
        </authorList>
    </citation>
    <scope>NUCLEOTIDE SEQUENCE [LARGE SCALE GENOMIC DNA]</scope>
    <source>
        <strain evidence="1 2">KUC8140</strain>
    </source>
</reference>
<name>A0A0H2RMA6_9AGAM</name>
<keyword evidence="2" id="KW-1185">Reference proteome</keyword>
<gene>
    <name evidence="1" type="ORF">SCHPADRAFT_382424</name>
</gene>
<accession>A0A0H2RMA6</accession>
<evidence type="ECO:0000313" key="2">
    <source>
        <dbReference type="Proteomes" id="UP000053477"/>
    </source>
</evidence>
<dbReference type="InParanoid" id="A0A0H2RMA6"/>
<protein>
    <submittedName>
        <fullName evidence="1">Uncharacterized protein</fullName>
    </submittedName>
</protein>
<proteinExistence type="predicted"/>
<sequence>MNVSIDDSSPDPLIYESLNLTDSNVNGWNVGQNCGFGCSAHPDPLQVYEGTWHDASTIENGVNSPIASTSFADKSRLCDRHNCRQYAGDEFVLEQHEDVFQVDDTIQGTYYHAVSIATDITYTYNTTLFAKEDLSDELHNIMIISGLLARQNHIYYWFRRRKCSNISRGKRYKLPFRAIIGSSTSIPNPSAHVSSATSFKQSRRSTSQSYAHKCVS</sequence>
<dbReference type="Proteomes" id="UP000053477">
    <property type="component" value="Unassembled WGS sequence"/>
</dbReference>
<dbReference type="AlphaFoldDB" id="A0A0H2RMA6"/>
<evidence type="ECO:0000313" key="1">
    <source>
        <dbReference type="EMBL" id="KLO13085.1"/>
    </source>
</evidence>
<organism evidence="1 2">
    <name type="scientific">Schizopora paradoxa</name>
    <dbReference type="NCBI Taxonomy" id="27342"/>
    <lineage>
        <taxon>Eukaryota</taxon>
        <taxon>Fungi</taxon>
        <taxon>Dikarya</taxon>
        <taxon>Basidiomycota</taxon>
        <taxon>Agaricomycotina</taxon>
        <taxon>Agaricomycetes</taxon>
        <taxon>Hymenochaetales</taxon>
        <taxon>Schizoporaceae</taxon>
        <taxon>Schizopora</taxon>
    </lineage>
</organism>
<dbReference type="EMBL" id="KQ085965">
    <property type="protein sequence ID" value="KLO13085.1"/>
    <property type="molecule type" value="Genomic_DNA"/>
</dbReference>